<evidence type="ECO:0000313" key="3">
    <source>
        <dbReference type="Proteomes" id="UP000253769"/>
    </source>
</evidence>
<dbReference type="InterPro" id="IPR036188">
    <property type="entry name" value="FAD/NAD-bd_sf"/>
</dbReference>
<reference evidence="2 3" key="1">
    <citation type="submission" date="2018-07" db="EMBL/GenBank/DDBJ databases">
        <title>Motiliproteus coralliicola sp. nov., a bacterium isolated from Coral.</title>
        <authorList>
            <person name="Wang G."/>
        </authorList>
    </citation>
    <scope>NUCLEOTIDE SEQUENCE [LARGE SCALE GENOMIC DNA]</scope>
    <source>
        <strain evidence="2 3">C34</strain>
    </source>
</reference>
<gene>
    <name evidence="2" type="ORF">DV711_04625</name>
</gene>
<dbReference type="FunFam" id="1.10.405.20:FF:000001">
    <property type="entry name" value="Amine oxidase"/>
    <property type="match status" value="1"/>
</dbReference>
<dbReference type="PROSITE" id="PS51257">
    <property type="entry name" value="PROKAR_LIPOPROTEIN"/>
    <property type="match status" value="1"/>
</dbReference>
<dbReference type="Gene3D" id="1.10.405.20">
    <property type="match status" value="1"/>
</dbReference>
<accession>A0A369WTF7</accession>
<keyword evidence="3" id="KW-1185">Reference proteome</keyword>
<feature type="domain" description="Amine oxidase" evidence="1">
    <location>
        <begin position="25"/>
        <end position="287"/>
    </location>
</feature>
<dbReference type="Pfam" id="PF01593">
    <property type="entry name" value="Amino_oxidase"/>
    <property type="match status" value="1"/>
</dbReference>
<dbReference type="InterPro" id="IPR002937">
    <property type="entry name" value="Amino_oxidase"/>
</dbReference>
<sequence>MSPTRFAATSPSTEPQRIAVVGSGIAGLSCAWLLAQQHDVTLFEKDDRFGGHSNTVLLDAIDDQPPVAVDTGFIVFNPLSYPNLVSLFEHLKVPVRATDMSFSVSINQGQMEYAGSDLAGLLAQASNLFRPGFWQMLSDILRFYRQAPQLLNELDDQTSLGQLIERYGYGRRFRDDHLLPMGAAIWSTPASQMLEYPAKTFLRFCANHGLLQLRDRPQWMTVEGGSREYVGRLVDQLGERAVVNRGVRSIQRSGDQVLLTDWQGQYWQFDQLVLACHADQSLKLLSDADQQEQSLLQAFKFERNRALLHSDVSLMPLRQRAWASWNYLCQRQSETDTALSVSYWMNRLQGLPQERPLFVTLNPLTEPDPERVHAAFLYDHPTFDAAALQAQRELWHLQGHNNTWYCGAWCGYGFHEDGLQAGLAVAEALGSRRRPWQVDGMYDRIPLPENWFEVERAAAAKQAGGEAA</sequence>
<dbReference type="SUPFAM" id="SSF51905">
    <property type="entry name" value="FAD/NAD(P)-binding domain"/>
    <property type="match status" value="1"/>
</dbReference>
<dbReference type="PANTHER" id="PTHR42923:SF17">
    <property type="entry name" value="AMINE OXIDASE DOMAIN-CONTAINING PROTEIN"/>
    <property type="match status" value="1"/>
</dbReference>
<dbReference type="Gene3D" id="3.30.70.1990">
    <property type="match status" value="1"/>
</dbReference>
<protein>
    <submittedName>
        <fullName evidence="2">FAD-dependent oxidoreductase</fullName>
    </submittedName>
</protein>
<dbReference type="GO" id="GO:0016491">
    <property type="term" value="F:oxidoreductase activity"/>
    <property type="evidence" value="ECO:0007669"/>
    <property type="project" value="InterPro"/>
</dbReference>
<dbReference type="Gene3D" id="3.50.50.60">
    <property type="entry name" value="FAD/NAD(P)-binding domain"/>
    <property type="match status" value="1"/>
</dbReference>
<comment type="caution">
    <text evidence="2">The sequence shown here is derived from an EMBL/GenBank/DDBJ whole genome shotgun (WGS) entry which is preliminary data.</text>
</comment>
<name>A0A369WTF7_9GAMM</name>
<dbReference type="OrthoDB" id="20837at2"/>
<dbReference type="InterPro" id="IPR050464">
    <property type="entry name" value="Zeta_carotene_desat/Oxidored"/>
</dbReference>
<evidence type="ECO:0000313" key="2">
    <source>
        <dbReference type="EMBL" id="RDE24871.1"/>
    </source>
</evidence>
<dbReference type="EMBL" id="QQOH01000001">
    <property type="protein sequence ID" value="RDE24871.1"/>
    <property type="molecule type" value="Genomic_DNA"/>
</dbReference>
<dbReference type="AlphaFoldDB" id="A0A369WTF7"/>
<dbReference type="Proteomes" id="UP000253769">
    <property type="component" value="Unassembled WGS sequence"/>
</dbReference>
<dbReference type="RefSeq" id="WP_114694462.1">
    <property type="nucleotide sequence ID" value="NZ_QQOH01000001.1"/>
</dbReference>
<organism evidence="2 3">
    <name type="scientific">Motiliproteus coralliicola</name>
    <dbReference type="NCBI Taxonomy" id="2283196"/>
    <lineage>
        <taxon>Bacteria</taxon>
        <taxon>Pseudomonadati</taxon>
        <taxon>Pseudomonadota</taxon>
        <taxon>Gammaproteobacteria</taxon>
        <taxon>Oceanospirillales</taxon>
        <taxon>Oceanospirillaceae</taxon>
        <taxon>Motiliproteus</taxon>
    </lineage>
</organism>
<evidence type="ECO:0000259" key="1">
    <source>
        <dbReference type="Pfam" id="PF01593"/>
    </source>
</evidence>
<proteinExistence type="predicted"/>
<dbReference type="PANTHER" id="PTHR42923">
    <property type="entry name" value="PROTOPORPHYRINOGEN OXIDASE"/>
    <property type="match status" value="1"/>
</dbReference>